<organism evidence="10 11">
    <name type="scientific">Ramlibacter agri</name>
    <dbReference type="NCBI Taxonomy" id="2728837"/>
    <lineage>
        <taxon>Bacteria</taxon>
        <taxon>Pseudomonadati</taxon>
        <taxon>Pseudomonadota</taxon>
        <taxon>Betaproteobacteria</taxon>
        <taxon>Burkholderiales</taxon>
        <taxon>Comamonadaceae</taxon>
        <taxon>Ramlibacter</taxon>
    </lineage>
</organism>
<dbReference type="Gene3D" id="3.30.470.20">
    <property type="entry name" value="ATP-grasp fold, B domain"/>
    <property type="match status" value="1"/>
</dbReference>
<dbReference type="GO" id="GO:0046872">
    <property type="term" value="F:metal ion binding"/>
    <property type="evidence" value="ECO:0007669"/>
    <property type="project" value="InterPro"/>
</dbReference>
<dbReference type="PROSITE" id="PS00866">
    <property type="entry name" value="CPSASE_1"/>
    <property type="match status" value="1"/>
</dbReference>
<dbReference type="Pfam" id="PF02786">
    <property type="entry name" value="CPSase_L_D2"/>
    <property type="match status" value="1"/>
</dbReference>
<dbReference type="InterPro" id="IPR000089">
    <property type="entry name" value="Biotin_lipoyl"/>
</dbReference>
<evidence type="ECO:0000256" key="6">
    <source>
        <dbReference type="PROSITE-ProRule" id="PRU00409"/>
    </source>
</evidence>
<comment type="caution">
    <text evidence="10">The sequence shown here is derived from an EMBL/GenBank/DDBJ whole genome shotgun (WGS) entry which is preliminary data.</text>
</comment>
<evidence type="ECO:0000256" key="4">
    <source>
        <dbReference type="ARBA" id="ARBA00022840"/>
    </source>
</evidence>
<dbReference type="InterPro" id="IPR005479">
    <property type="entry name" value="CPAse_ATP-bd"/>
</dbReference>
<dbReference type="InterPro" id="IPR016185">
    <property type="entry name" value="PreATP-grasp_dom_sf"/>
</dbReference>
<dbReference type="PROSITE" id="PS00867">
    <property type="entry name" value="CPSASE_2"/>
    <property type="match status" value="1"/>
</dbReference>
<dbReference type="PANTHER" id="PTHR18866:SF33">
    <property type="entry name" value="METHYLCROTONOYL-COA CARBOXYLASE SUBUNIT ALPHA, MITOCHONDRIAL-RELATED"/>
    <property type="match status" value="1"/>
</dbReference>
<dbReference type="Pfam" id="PF00289">
    <property type="entry name" value="Biotin_carb_N"/>
    <property type="match status" value="1"/>
</dbReference>
<dbReference type="InterPro" id="IPR050856">
    <property type="entry name" value="Biotin_carboxylase_complex"/>
</dbReference>
<dbReference type="SUPFAM" id="SSF56059">
    <property type="entry name" value="Glutathione synthetase ATP-binding domain-like"/>
    <property type="match status" value="1"/>
</dbReference>
<dbReference type="Pfam" id="PF02785">
    <property type="entry name" value="Biotin_carb_C"/>
    <property type="match status" value="1"/>
</dbReference>
<keyword evidence="11" id="KW-1185">Reference proteome</keyword>
<dbReference type="CDD" id="cd06850">
    <property type="entry name" value="biotinyl_domain"/>
    <property type="match status" value="1"/>
</dbReference>
<evidence type="ECO:0000259" key="9">
    <source>
        <dbReference type="PROSITE" id="PS50979"/>
    </source>
</evidence>
<dbReference type="SUPFAM" id="SSF51246">
    <property type="entry name" value="Rudiment single hybrid motif"/>
    <property type="match status" value="1"/>
</dbReference>
<dbReference type="InterPro" id="IPR011764">
    <property type="entry name" value="Biotin_carboxylation_dom"/>
</dbReference>
<protein>
    <submittedName>
        <fullName evidence="10">ATP-grasp domain-containing protein</fullName>
    </submittedName>
</protein>
<evidence type="ECO:0000313" key="10">
    <source>
        <dbReference type="EMBL" id="NML47847.1"/>
    </source>
</evidence>
<dbReference type="InterPro" id="IPR011761">
    <property type="entry name" value="ATP-grasp"/>
</dbReference>
<comment type="cofactor">
    <cofactor evidence="1">
        <name>biotin</name>
        <dbReference type="ChEBI" id="CHEBI:57586"/>
    </cofactor>
</comment>
<dbReference type="FunFam" id="3.30.1490.20:FF:000003">
    <property type="entry name" value="acetyl-CoA carboxylase isoform X1"/>
    <property type="match status" value="1"/>
</dbReference>
<dbReference type="GO" id="GO:0016874">
    <property type="term" value="F:ligase activity"/>
    <property type="evidence" value="ECO:0007669"/>
    <property type="project" value="UniProtKB-KW"/>
</dbReference>
<dbReference type="PROSITE" id="PS50968">
    <property type="entry name" value="BIOTINYL_LIPOYL"/>
    <property type="match status" value="1"/>
</dbReference>
<dbReference type="SUPFAM" id="SSF52440">
    <property type="entry name" value="PreATP-grasp domain"/>
    <property type="match status" value="1"/>
</dbReference>
<proteinExistence type="predicted"/>
<dbReference type="GO" id="GO:0005524">
    <property type="term" value="F:ATP binding"/>
    <property type="evidence" value="ECO:0007669"/>
    <property type="project" value="UniProtKB-UniRule"/>
</dbReference>
<dbReference type="PROSITE" id="PS50975">
    <property type="entry name" value="ATP_GRASP"/>
    <property type="match status" value="1"/>
</dbReference>
<feature type="domain" description="Biotin carboxylation" evidence="9">
    <location>
        <begin position="1"/>
        <end position="444"/>
    </location>
</feature>
<evidence type="ECO:0000256" key="2">
    <source>
        <dbReference type="ARBA" id="ARBA00022598"/>
    </source>
</evidence>
<dbReference type="AlphaFoldDB" id="A0A848HBK9"/>
<dbReference type="EMBL" id="JABBFX010000003">
    <property type="protein sequence ID" value="NML47847.1"/>
    <property type="molecule type" value="Genomic_DNA"/>
</dbReference>
<feature type="domain" description="ATP-grasp" evidence="8">
    <location>
        <begin position="119"/>
        <end position="315"/>
    </location>
</feature>
<name>A0A848HBK9_9BURK</name>
<dbReference type="SMART" id="SM00878">
    <property type="entry name" value="Biotin_carb_C"/>
    <property type="match status" value="1"/>
</dbReference>
<evidence type="ECO:0000256" key="5">
    <source>
        <dbReference type="ARBA" id="ARBA00023267"/>
    </source>
</evidence>
<keyword evidence="3 6" id="KW-0547">Nucleotide-binding</keyword>
<evidence type="ECO:0000256" key="1">
    <source>
        <dbReference type="ARBA" id="ARBA00001953"/>
    </source>
</evidence>
<accession>A0A848HBK9</accession>
<keyword evidence="5" id="KW-0092">Biotin</keyword>
<dbReference type="InterPro" id="IPR005481">
    <property type="entry name" value="BC-like_N"/>
</dbReference>
<dbReference type="InterPro" id="IPR011054">
    <property type="entry name" value="Rudment_hybrid_motif"/>
</dbReference>
<dbReference type="PANTHER" id="PTHR18866">
    <property type="entry name" value="CARBOXYLASE:PYRUVATE/ACETYL-COA/PROPIONYL-COA CARBOXYLASE"/>
    <property type="match status" value="1"/>
</dbReference>
<dbReference type="InterPro" id="IPR011053">
    <property type="entry name" value="Single_hybrid_motif"/>
</dbReference>
<evidence type="ECO:0000259" key="8">
    <source>
        <dbReference type="PROSITE" id="PS50975"/>
    </source>
</evidence>
<dbReference type="InterPro" id="IPR005482">
    <property type="entry name" value="Biotin_COase_C"/>
</dbReference>
<gene>
    <name evidence="10" type="ORF">HHL11_29125</name>
</gene>
<evidence type="ECO:0000256" key="3">
    <source>
        <dbReference type="ARBA" id="ARBA00022741"/>
    </source>
</evidence>
<keyword evidence="2" id="KW-0436">Ligase</keyword>
<feature type="domain" description="Lipoyl-binding" evidence="7">
    <location>
        <begin position="538"/>
        <end position="614"/>
    </location>
</feature>
<reference evidence="10 11" key="1">
    <citation type="submission" date="2020-04" db="EMBL/GenBank/DDBJ databases">
        <title>Ramlibacter sp. G-1-2-2 isolated from soil.</title>
        <authorList>
            <person name="Dahal R.H."/>
        </authorList>
    </citation>
    <scope>NUCLEOTIDE SEQUENCE [LARGE SCALE GENOMIC DNA]</scope>
    <source>
        <strain evidence="10 11">G-1-2-2</strain>
    </source>
</reference>
<dbReference type="Gene3D" id="2.40.50.100">
    <property type="match status" value="1"/>
</dbReference>
<keyword evidence="4 6" id="KW-0067">ATP-binding</keyword>
<dbReference type="PROSITE" id="PS50979">
    <property type="entry name" value="BC"/>
    <property type="match status" value="1"/>
</dbReference>
<dbReference type="SUPFAM" id="SSF51230">
    <property type="entry name" value="Single hybrid motif"/>
    <property type="match status" value="1"/>
</dbReference>
<evidence type="ECO:0000313" key="11">
    <source>
        <dbReference type="Proteomes" id="UP000541185"/>
    </source>
</evidence>
<evidence type="ECO:0000259" key="7">
    <source>
        <dbReference type="PROSITE" id="PS50968"/>
    </source>
</evidence>
<dbReference type="RefSeq" id="WP_169422318.1">
    <property type="nucleotide sequence ID" value="NZ_JABBFX010000003.1"/>
</dbReference>
<dbReference type="Proteomes" id="UP000541185">
    <property type="component" value="Unassembled WGS sequence"/>
</dbReference>
<sequence>MRRLLIANRGEIARRVLRTAHRLDIATVAVYSEPDAQALHVREAGRAHALGGQASSDSYLRIDKLVAAALVTGCDAVHPGYGFLSENPDFAQAVEDAGLTWVGPPVGAMRALGSKSRAKELAQARGVPVLPGYWGEDQSEARLLLEAEGIGFPLMVKAAAGGGGRGMRLVHAAAELPQALRSARSEAQAAFGSGELLLERALLAPRHVEIQVFCDRHGGGVHLGERDCSVQRRHQKIIEESPSPAVGEALRERMGACAVELAQAAGYEGAGTVEFLVDSDQFYLMEMNTRLQVEHPVTEMLTGFDLVEWQLRIAGGERLLLRQGDLEPQGHAIEVRLCAEDDHFHPQPGTVRRFLPPPLHGERLRFDHAIHEGLQVTPWYDSLLGKLVVHADTREQAIERLADALDDLQLLGLPTNRRLLAACLRHPVFQAGEALIPFLAEHGDEIRRQLEEEEFVLAPEAAFSALLPQGSAPALASPFERPLRVRHRGVVLDVPLREAEGVSPAQAVVVALPQGGWHVQVGSVDLFIEDASFAPPAGAGAGTGASELRAPFNGKVIEVRAEAGRAVKKGETLLVIESMKLEHAVAAPRDALVRAVHVEAGQQVAPARVLLIFEAAP</sequence>
<dbReference type="Pfam" id="PF00364">
    <property type="entry name" value="Biotin_lipoyl"/>
    <property type="match status" value="1"/>
</dbReference>